<comment type="caution">
    <text evidence="7">The sequence shown here is derived from an EMBL/GenBank/DDBJ whole genome shotgun (WGS) entry which is preliminary data.</text>
</comment>
<proteinExistence type="inferred from homology"/>
<feature type="transmembrane region" description="Helical" evidence="6">
    <location>
        <begin position="153"/>
        <end position="176"/>
    </location>
</feature>
<comment type="caution">
    <text evidence="6">Lacks conserved residue(s) required for the propagation of feature annotation.</text>
</comment>
<evidence type="ECO:0000313" key="8">
    <source>
        <dbReference type="Proteomes" id="UP000054783"/>
    </source>
</evidence>
<sequence>CSRNFFDLFDIISDNKTFVGKVFNKIEEKTGRNRCEAATLLASVITVLLLFSKSAELLCNSICFAYPAVKSLEKVKSTEKNTSYQCLLLYWIIFGLFAIVDFFAYSISYINTVYWLLKCVFFLWLFMPSCSGAEVLHGIIFPPISSQPNNCQFIFIPLLLDFVFTLGIPGGTLFVTPKDCPGRVVRTSAPSTQAPALFETIILPLVCPGALYNIALKAP</sequence>
<dbReference type="InterPro" id="IPR004345">
    <property type="entry name" value="TB2_DP1_HVA22"/>
</dbReference>
<feature type="transmembrane region" description="Helical" evidence="6">
    <location>
        <begin position="113"/>
        <end position="141"/>
    </location>
</feature>
<feature type="non-terminal residue" evidence="7">
    <location>
        <position position="1"/>
    </location>
</feature>
<name>A0A0V0Z901_9BILA</name>
<dbReference type="EMBL" id="JYDQ01000308">
    <property type="protein sequence ID" value="KRY08819.1"/>
    <property type="molecule type" value="Genomic_DNA"/>
</dbReference>
<evidence type="ECO:0000256" key="1">
    <source>
        <dbReference type="ARBA" id="ARBA00004141"/>
    </source>
</evidence>
<dbReference type="GO" id="GO:0016020">
    <property type="term" value="C:membrane"/>
    <property type="evidence" value="ECO:0007669"/>
    <property type="project" value="UniProtKB-SubCell"/>
</dbReference>
<feature type="transmembrane region" description="Helical" evidence="6">
    <location>
        <begin position="87"/>
        <end position="107"/>
    </location>
</feature>
<evidence type="ECO:0000256" key="3">
    <source>
        <dbReference type="ARBA" id="ARBA00022692"/>
    </source>
</evidence>
<keyword evidence="7" id="KW-0675">Receptor</keyword>
<evidence type="ECO:0000256" key="4">
    <source>
        <dbReference type="ARBA" id="ARBA00022989"/>
    </source>
</evidence>
<comment type="subcellular location">
    <subcellularLocation>
        <location evidence="1 6">Membrane</location>
        <topology evidence="1 6">Multi-pass membrane protein</topology>
    </subcellularLocation>
</comment>
<dbReference type="PANTHER" id="PTHR12300:SF161">
    <property type="entry name" value="RECEPTOR EXPRESSION-ENHANCING PROTEIN"/>
    <property type="match status" value="1"/>
</dbReference>
<keyword evidence="4 6" id="KW-1133">Transmembrane helix</keyword>
<evidence type="ECO:0000256" key="2">
    <source>
        <dbReference type="ARBA" id="ARBA00008573"/>
    </source>
</evidence>
<dbReference type="Pfam" id="PF03134">
    <property type="entry name" value="TB2_DP1_HVA22"/>
    <property type="match status" value="1"/>
</dbReference>
<dbReference type="Proteomes" id="UP000054783">
    <property type="component" value="Unassembled WGS sequence"/>
</dbReference>
<protein>
    <recommendedName>
        <fullName evidence="6">Receptor expression-enhancing protein</fullName>
    </recommendedName>
</protein>
<accession>A0A0V0Z901</accession>
<dbReference type="PANTHER" id="PTHR12300">
    <property type="entry name" value="HVA22-LIKE PROTEINS"/>
    <property type="match status" value="1"/>
</dbReference>
<evidence type="ECO:0000256" key="6">
    <source>
        <dbReference type="RuleBase" id="RU362006"/>
    </source>
</evidence>
<gene>
    <name evidence="7" type="primary">Reep5</name>
    <name evidence="7" type="ORF">T12_9990</name>
</gene>
<evidence type="ECO:0000256" key="5">
    <source>
        <dbReference type="ARBA" id="ARBA00023136"/>
    </source>
</evidence>
<organism evidence="7 8">
    <name type="scientific">Trichinella patagoniensis</name>
    <dbReference type="NCBI Taxonomy" id="990121"/>
    <lineage>
        <taxon>Eukaryota</taxon>
        <taxon>Metazoa</taxon>
        <taxon>Ecdysozoa</taxon>
        <taxon>Nematoda</taxon>
        <taxon>Enoplea</taxon>
        <taxon>Dorylaimia</taxon>
        <taxon>Trichinellida</taxon>
        <taxon>Trichinellidae</taxon>
        <taxon>Trichinella</taxon>
    </lineage>
</organism>
<dbReference type="AlphaFoldDB" id="A0A0V0Z901"/>
<feature type="transmembrane region" description="Helical" evidence="6">
    <location>
        <begin position="196"/>
        <end position="216"/>
    </location>
</feature>
<keyword evidence="3 6" id="KW-0812">Transmembrane</keyword>
<keyword evidence="5 6" id="KW-0472">Membrane</keyword>
<feature type="non-terminal residue" evidence="7">
    <location>
        <position position="219"/>
    </location>
</feature>
<reference evidence="7 8" key="1">
    <citation type="submission" date="2015-01" db="EMBL/GenBank/DDBJ databases">
        <title>Evolution of Trichinella species and genotypes.</title>
        <authorList>
            <person name="Korhonen P.K."/>
            <person name="Edoardo P."/>
            <person name="Giuseppe L.R."/>
            <person name="Gasser R.B."/>
        </authorList>
    </citation>
    <scope>NUCLEOTIDE SEQUENCE [LARGE SCALE GENOMIC DNA]</scope>
    <source>
        <strain evidence="7">ISS2496</strain>
    </source>
</reference>
<evidence type="ECO:0000313" key="7">
    <source>
        <dbReference type="EMBL" id="KRY08819.1"/>
    </source>
</evidence>
<dbReference type="OrthoDB" id="10009287at2759"/>
<comment type="similarity">
    <text evidence="2 6">Belongs to the DP1 family.</text>
</comment>
<keyword evidence="8" id="KW-1185">Reference proteome</keyword>